<dbReference type="Pfam" id="PF17990">
    <property type="entry name" value="LodA_N"/>
    <property type="match status" value="1"/>
</dbReference>
<sequence length="665" mass="72900">MRNSSRDTSFQQGGYIAMATTISSALIKSVRVHPGLGIARVGNALGHDEYVLAAEVPGAVASSADGAFRDAKGHLRRQAVRFRIYAELTDGSVRELTLEDGVKIDWTVELANLKAGWYNFENAMDLPAPYAKSAGRRNPAVIGKQRKALDIRPGPRTIGGRNKQGKAFHFDTGEFYSKPVYLGELRTDAEGRLIALGGHGHSAPLKAGTAPVTFANNEDWHDDISDGPVYARVTFANGDTLEAEPGFLAVTPPNYAPGLFGVVTMEDVVRDLYVRNGQLPAHKTTEFTRDIWPIFDRLTNMQWTNHGIYMLSGSGSPLDTKNKAVLKKLADPSAKNAEFRTRVFDLFRIPDGSGAFTSALLPFYGDYYGDYSDLEGAGLAVTPLMYKALENWVKGDFVSDWKGEPVIPAFSSLKPQQQVEALDRAGLHECLGGPFHPGIELTWFMRVSSVWKSPYRLAVLPQGHAVRQDYGSKLTPEICLSKGGPLDGVGPGSLTRALGVPWQTDGASCLSDAEYEPGSYLSFPSYWGARVPNSVLSNEAWQRVGSTQSSEPQQLKNFSYREDWLRDLKGSYLARINKMVSQWWELGVLVSQETSPELQKKLGLPAQAWVETGRPESAVGPNTKVALLAAIEALDHPQPLLKGAGLDKATPRKNVKPRRLRRDEI</sequence>
<reference evidence="4 5" key="1">
    <citation type="submission" date="2018-08" db="EMBL/GenBank/DDBJ databases">
        <title>Recombination of ecologically and evolutionarily significant loci maintains genetic cohesion in the Pseudomonas syringae species complex.</title>
        <authorList>
            <person name="Dillon M."/>
            <person name="Thakur S."/>
            <person name="Almeida R.N.D."/>
            <person name="Weir B.S."/>
            <person name="Guttman D.S."/>
        </authorList>
    </citation>
    <scope>NUCLEOTIDE SEQUENCE [LARGE SCALE GENOMIC DNA]</scope>
    <source>
        <strain evidence="4 5">ICMP 6917</strain>
    </source>
</reference>
<evidence type="ECO:0000259" key="3">
    <source>
        <dbReference type="Pfam" id="PF18417"/>
    </source>
</evidence>
<organism evidence="4 5">
    <name type="scientific">Pseudomonas cichorii</name>
    <dbReference type="NCBI Taxonomy" id="36746"/>
    <lineage>
        <taxon>Bacteria</taxon>
        <taxon>Pseudomonadati</taxon>
        <taxon>Pseudomonadota</taxon>
        <taxon>Gammaproteobacteria</taxon>
        <taxon>Pseudomonadales</taxon>
        <taxon>Pseudomonadaceae</taxon>
        <taxon>Pseudomonas</taxon>
    </lineage>
</organism>
<evidence type="ECO:0008006" key="6">
    <source>
        <dbReference type="Google" id="ProtNLM"/>
    </source>
</evidence>
<feature type="compositionally biased region" description="Basic residues" evidence="1">
    <location>
        <begin position="651"/>
        <end position="665"/>
    </location>
</feature>
<dbReference type="InterPro" id="IPR033798">
    <property type="entry name" value="LodA-like"/>
</dbReference>
<dbReference type="InterPro" id="IPR041168">
    <property type="entry name" value="LodA_N"/>
</dbReference>
<feature type="domain" description="L-lysine epsilon oxidase C-terminal" evidence="3">
    <location>
        <begin position="369"/>
        <end position="512"/>
    </location>
</feature>
<name>A0A3M4WFH4_PSECI</name>
<gene>
    <name evidence="4" type="ORF">ALP84_05225</name>
</gene>
<dbReference type="Proteomes" id="UP000278332">
    <property type="component" value="Unassembled WGS sequence"/>
</dbReference>
<protein>
    <recommendedName>
        <fullName evidence="6">L-lysine 6-oxidase</fullName>
    </recommendedName>
</protein>
<evidence type="ECO:0000259" key="2">
    <source>
        <dbReference type="Pfam" id="PF17990"/>
    </source>
</evidence>
<evidence type="ECO:0000256" key="1">
    <source>
        <dbReference type="SAM" id="MobiDB-lite"/>
    </source>
</evidence>
<accession>A0A3M4WFH4</accession>
<evidence type="ECO:0000313" key="5">
    <source>
        <dbReference type="Proteomes" id="UP000278332"/>
    </source>
</evidence>
<dbReference type="InterPro" id="IPR041173">
    <property type="entry name" value="LodA_C"/>
</dbReference>
<dbReference type="AlphaFoldDB" id="A0A3M4WFH4"/>
<feature type="region of interest" description="Disordered" evidence="1">
    <location>
        <begin position="640"/>
        <end position="665"/>
    </location>
</feature>
<dbReference type="EMBL" id="RBRY01000025">
    <property type="protein sequence ID" value="RMR62399.1"/>
    <property type="molecule type" value="Genomic_DNA"/>
</dbReference>
<feature type="domain" description="L-Lysine epsilon oxidase N-terminal" evidence="2">
    <location>
        <begin position="33"/>
        <end position="250"/>
    </location>
</feature>
<evidence type="ECO:0000313" key="4">
    <source>
        <dbReference type="EMBL" id="RMR62399.1"/>
    </source>
</evidence>
<proteinExistence type="predicted"/>
<dbReference type="Pfam" id="PF18417">
    <property type="entry name" value="LodA_C"/>
    <property type="match status" value="1"/>
</dbReference>
<comment type="caution">
    <text evidence="4">The sequence shown here is derived from an EMBL/GenBank/DDBJ whole genome shotgun (WGS) entry which is preliminary data.</text>
</comment>
<dbReference type="CDD" id="cd14731">
    <property type="entry name" value="LodA_like_1"/>
    <property type="match status" value="1"/>
</dbReference>